<evidence type="ECO:0000313" key="2">
    <source>
        <dbReference type="Proteomes" id="UP001162162"/>
    </source>
</evidence>
<comment type="caution">
    <text evidence="1">The sequence shown here is derived from an EMBL/GenBank/DDBJ whole genome shotgun (WGS) entry which is preliminary data.</text>
</comment>
<gene>
    <name evidence="1" type="ORF">NQ318_007611</name>
</gene>
<evidence type="ECO:0000313" key="1">
    <source>
        <dbReference type="EMBL" id="KAJ8948607.1"/>
    </source>
</evidence>
<sequence length="61" mass="7196">MGLFGQTSRRVQVMAGVQLWARQHFECEEEEIGKKRGKKSVVCLLNSNLDEWHMTYFYSSR</sequence>
<name>A0AAV8YBF2_9CUCU</name>
<dbReference type="AlphaFoldDB" id="A0AAV8YBF2"/>
<keyword evidence="2" id="KW-1185">Reference proteome</keyword>
<protein>
    <submittedName>
        <fullName evidence="1">Uncharacterized protein</fullName>
    </submittedName>
</protein>
<reference evidence="1" key="1">
    <citation type="journal article" date="2023" name="Insect Mol. Biol.">
        <title>Genome sequencing provides insights into the evolution of gene families encoding plant cell wall-degrading enzymes in longhorned beetles.</title>
        <authorList>
            <person name="Shin N.R."/>
            <person name="Okamura Y."/>
            <person name="Kirsch R."/>
            <person name="Pauchet Y."/>
        </authorList>
    </citation>
    <scope>NUCLEOTIDE SEQUENCE</scope>
    <source>
        <strain evidence="1">AMC_N1</strain>
    </source>
</reference>
<accession>A0AAV8YBF2</accession>
<organism evidence="1 2">
    <name type="scientific">Aromia moschata</name>
    <dbReference type="NCBI Taxonomy" id="1265417"/>
    <lineage>
        <taxon>Eukaryota</taxon>
        <taxon>Metazoa</taxon>
        <taxon>Ecdysozoa</taxon>
        <taxon>Arthropoda</taxon>
        <taxon>Hexapoda</taxon>
        <taxon>Insecta</taxon>
        <taxon>Pterygota</taxon>
        <taxon>Neoptera</taxon>
        <taxon>Endopterygota</taxon>
        <taxon>Coleoptera</taxon>
        <taxon>Polyphaga</taxon>
        <taxon>Cucujiformia</taxon>
        <taxon>Chrysomeloidea</taxon>
        <taxon>Cerambycidae</taxon>
        <taxon>Cerambycinae</taxon>
        <taxon>Callichromatini</taxon>
        <taxon>Aromia</taxon>
    </lineage>
</organism>
<proteinExistence type="predicted"/>
<dbReference type="Proteomes" id="UP001162162">
    <property type="component" value="Unassembled WGS sequence"/>
</dbReference>
<dbReference type="EMBL" id="JAPWTK010000134">
    <property type="protein sequence ID" value="KAJ8948607.1"/>
    <property type="molecule type" value="Genomic_DNA"/>
</dbReference>